<comment type="similarity">
    <text evidence="1">Belongs to the universal ribosomal protein uL23 family.</text>
</comment>
<dbReference type="GO" id="GO:0003729">
    <property type="term" value="F:mRNA binding"/>
    <property type="evidence" value="ECO:0007669"/>
    <property type="project" value="UniProtKB-ARBA"/>
</dbReference>
<dbReference type="GO" id="GO:1990904">
    <property type="term" value="C:ribonucleoprotein complex"/>
    <property type="evidence" value="ECO:0007669"/>
    <property type="project" value="UniProtKB-KW"/>
</dbReference>
<keyword evidence="3" id="KW-0694">RNA-binding</keyword>
<dbReference type="InterPro" id="IPR013025">
    <property type="entry name" value="Ribosomal_uL23-like"/>
</dbReference>
<dbReference type="Proteomes" id="UP001652660">
    <property type="component" value="Chromosome 7c"/>
</dbReference>
<keyword evidence="4" id="KW-0689">Ribosomal protein</keyword>
<dbReference type="GO" id="GO:0019843">
    <property type="term" value="F:rRNA binding"/>
    <property type="evidence" value="ECO:0007669"/>
    <property type="project" value="UniProtKB-KW"/>
</dbReference>
<evidence type="ECO:0000256" key="5">
    <source>
        <dbReference type="ARBA" id="ARBA00023274"/>
    </source>
</evidence>
<feature type="region of interest" description="Disordered" evidence="6">
    <location>
        <begin position="98"/>
        <end position="127"/>
    </location>
</feature>
<dbReference type="RefSeq" id="XP_027074028.1">
    <property type="nucleotide sequence ID" value="XM_027218227.2"/>
</dbReference>
<dbReference type="SUPFAM" id="SSF54189">
    <property type="entry name" value="Ribosomal proteins S24e, L23 and L15e"/>
    <property type="match status" value="1"/>
</dbReference>
<reference evidence="8" key="2">
    <citation type="submission" date="2025-08" db="UniProtKB">
        <authorList>
            <consortium name="RefSeq"/>
        </authorList>
    </citation>
    <scope>IDENTIFICATION</scope>
    <source>
        <tissue evidence="8">Leaves</tissue>
    </source>
</reference>
<gene>
    <name evidence="8" type="primary">LOC113698412</name>
</gene>
<evidence type="ECO:0000256" key="6">
    <source>
        <dbReference type="SAM" id="MobiDB-lite"/>
    </source>
</evidence>
<sequence>MALPTAMVSPVAVAPSSMVTRSRQKGLSFIASKPITGTTTPPPQMCLILKFRSLTINANQAKLLPTESESWNVAINTEAYFTKGPQSWKHALRAAARSSSDAEGGKNVQQLAEPSRPRLSRKERNPKCLSSSAAQKVMLDHFQIVKYPLITDLTMREMIENNTLTFVVDKRADKNNIKAAAKKMFKIQTEKVNTLVMPSGDKKAYLTLTPDQKAAEVAKKIKII</sequence>
<evidence type="ECO:0000256" key="1">
    <source>
        <dbReference type="ARBA" id="ARBA00006700"/>
    </source>
</evidence>
<reference evidence="7" key="1">
    <citation type="journal article" date="2025" name="Foods">
        <title>Unveiling the Microbial Signatures of Arabica Coffee Cherries: Insights into Ripeness Specific Diversity, Functional Traits, and Implications for Quality and Safety.</title>
        <authorList>
            <consortium name="RefSeq"/>
            <person name="Tenea G.N."/>
            <person name="Cifuentes V."/>
            <person name="Reyes P."/>
            <person name="Cevallos-Vallejos M."/>
        </authorList>
    </citation>
    <scope>NUCLEOTIDE SEQUENCE [LARGE SCALE GENOMIC DNA]</scope>
</reference>
<dbReference type="InterPro" id="IPR012678">
    <property type="entry name" value="Ribosomal_uL23/eL15/eS24_sf"/>
</dbReference>
<evidence type="ECO:0000256" key="4">
    <source>
        <dbReference type="ARBA" id="ARBA00022980"/>
    </source>
</evidence>
<evidence type="ECO:0000256" key="3">
    <source>
        <dbReference type="ARBA" id="ARBA00022884"/>
    </source>
</evidence>
<name>A0A6P6T6M8_COFAR</name>
<organism evidence="7 8">
    <name type="scientific">Coffea arabica</name>
    <name type="common">Arabian coffee</name>
    <dbReference type="NCBI Taxonomy" id="13443"/>
    <lineage>
        <taxon>Eukaryota</taxon>
        <taxon>Viridiplantae</taxon>
        <taxon>Streptophyta</taxon>
        <taxon>Embryophyta</taxon>
        <taxon>Tracheophyta</taxon>
        <taxon>Spermatophyta</taxon>
        <taxon>Magnoliopsida</taxon>
        <taxon>eudicotyledons</taxon>
        <taxon>Gunneridae</taxon>
        <taxon>Pentapetalae</taxon>
        <taxon>asterids</taxon>
        <taxon>lamiids</taxon>
        <taxon>Gentianales</taxon>
        <taxon>Rubiaceae</taxon>
        <taxon>Ixoroideae</taxon>
        <taxon>Gardenieae complex</taxon>
        <taxon>Bertiereae - Coffeeae clade</taxon>
        <taxon>Coffeeae</taxon>
        <taxon>Coffea</taxon>
    </lineage>
</organism>
<keyword evidence="5" id="KW-0687">Ribonucleoprotein</keyword>
<dbReference type="InterPro" id="IPR012677">
    <property type="entry name" value="Nucleotide-bd_a/b_plait_sf"/>
</dbReference>
<dbReference type="Pfam" id="PF00276">
    <property type="entry name" value="Ribosomal_L23"/>
    <property type="match status" value="1"/>
</dbReference>
<dbReference type="FunFam" id="3.30.70.330:FF:000532">
    <property type="entry name" value="50S ribosomal protein L23"/>
    <property type="match status" value="1"/>
</dbReference>
<dbReference type="HAMAP" id="MF_01369_A">
    <property type="entry name" value="Ribosomal_uL23_A"/>
    <property type="match status" value="1"/>
</dbReference>
<proteinExistence type="inferred from homology"/>
<dbReference type="Gene3D" id="3.30.70.330">
    <property type="match status" value="1"/>
</dbReference>
<dbReference type="GO" id="GO:0005840">
    <property type="term" value="C:ribosome"/>
    <property type="evidence" value="ECO:0007669"/>
    <property type="project" value="UniProtKB-KW"/>
</dbReference>
<protein>
    <submittedName>
        <fullName evidence="8">Uncharacterized protein</fullName>
    </submittedName>
</protein>
<dbReference type="PANTHER" id="PTHR11620">
    <property type="entry name" value="60S RIBOSOMAL PROTEIN L23A"/>
    <property type="match status" value="1"/>
</dbReference>
<evidence type="ECO:0000313" key="8">
    <source>
        <dbReference type="RefSeq" id="XP_027074028.1"/>
    </source>
</evidence>
<dbReference type="GeneID" id="113698412"/>
<evidence type="ECO:0000313" key="7">
    <source>
        <dbReference type="Proteomes" id="UP001652660"/>
    </source>
</evidence>
<dbReference type="OrthoDB" id="1267328at2759"/>
<keyword evidence="2" id="KW-0699">rRNA-binding</keyword>
<evidence type="ECO:0000256" key="2">
    <source>
        <dbReference type="ARBA" id="ARBA00022730"/>
    </source>
</evidence>
<dbReference type="AlphaFoldDB" id="A0A6P6T6M8"/>
<accession>A0A6P6T6M8</accession>
<dbReference type="GO" id="GO:0003735">
    <property type="term" value="F:structural constituent of ribosome"/>
    <property type="evidence" value="ECO:0007669"/>
    <property type="project" value="InterPro"/>
</dbReference>
<keyword evidence="7" id="KW-1185">Reference proteome</keyword>
<dbReference type="GO" id="GO:0006412">
    <property type="term" value="P:translation"/>
    <property type="evidence" value="ECO:0007669"/>
    <property type="project" value="InterPro"/>
</dbReference>